<dbReference type="CDD" id="cd00207">
    <property type="entry name" value="fer2"/>
    <property type="match status" value="1"/>
</dbReference>
<dbReference type="GO" id="GO:0046872">
    <property type="term" value="F:metal ion binding"/>
    <property type="evidence" value="ECO:0007669"/>
    <property type="project" value="UniProtKB-KW"/>
</dbReference>
<evidence type="ECO:0000313" key="12">
    <source>
        <dbReference type="EMBL" id="TBO32817.1"/>
    </source>
</evidence>
<sequence>MPFATTWRTCGSSRRSPRPTRAWALGLAMLERTLNAASRWALDRVGHERVDYVVSNTMTEFNRKVMPFLWTYELKAVVEQVLDEATDVKTFVLRPNQHWQGMLAGQHIEVHAELNGQVHHRCYSPSARPDGRISITVKRQPGGVVSEWLHTQVRAGQVLNLGKPRGRFTLGDQPKVLMLAAGSGITPIHSMITHLLSRPLAQRPDVKVMAQFRHADDIVFQPDLRDWGALGLPVTVALSQPQGVTETDGLKVVTRLDATQIIRRCPDVAQRHVYLCGPDGFMQQMLATLAELGVPQRNIHTERFEIATAVQPPGTDIDLEGAEVVFEHINMAITLSKADQGKTLLQLANEHGLHLEQGCGKGACGTCKLTVHEGEVCGNVLGSSVYLCTSFPASRTLVLGA</sequence>
<evidence type="ECO:0000256" key="1">
    <source>
        <dbReference type="ARBA" id="ARBA00001974"/>
    </source>
</evidence>
<dbReference type="GO" id="GO:0016491">
    <property type="term" value="F:oxidoreductase activity"/>
    <property type="evidence" value="ECO:0007669"/>
    <property type="project" value="UniProtKB-KW"/>
</dbReference>
<dbReference type="InterPro" id="IPR006058">
    <property type="entry name" value="2Fe2S_fd_BS"/>
</dbReference>
<dbReference type="Pfam" id="PF00970">
    <property type="entry name" value="FAD_binding_6"/>
    <property type="match status" value="1"/>
</dbReference>
<dbReference type="SUPFAM" id="SSF54292">
    <property type="entry name" value="2Fe-2S ferredoxin-like"/>
    <property type="match status" value="1"/>
</dbReference>
<evidence type="ECO:0000259" key="10">
    <source>
        <dbReference type="PROSITE" id="PS51085"/>
    </source>
</evidence>
<keyword evidence="13" id="KW-1185">Reference proteome</keyword>
<dbReference type="Proteomes" id="UP000292120">
    <property type="component" value="Unassembled WGS sequence"/>
</dbReference>
<dbReference type="Gene3D" id="3.40.50.80">
    <property type="entry name" value="Nucleotide-binding domain of ferredoxin-NADP reductase (FNR) module"/>
    <property type="match status" value="1"/>
</dbReference>
<keyword evidence="7" id="KW-0408">Iron</keyword>
<keyword evidence="5" id="KW-0274">FAD</keyword>
<dbReference type="PANTHER" id="PTHR47354:SF6">
    <property type="entry name" value="NADH OXIDOREDUCTASE HCR"/>
    <property type="match status" value="1"/>
</dbReference>
<dbReference type="SUPFAM" id="SSF63380">
    <property type="entry name" value="Riboflavin synthase domain-like"/>
    <property type="match status" value="1"/>
</dbReference>
<dbReference type="Gene3D" id="2.40.30.10">
    <property type="entry name" value="Translation factors"/>
    <property type="match status" value="1"/>
</dbReference>
<dbReference type="InterPro" id="IPR017927">
    <property type="entry name" value="FAD-bd_FR_type"/>
</dbReference>
<feature type="domain" description="2Fe-2S ferredoxin-type" evidence="10">
    <location>
        <begin position="327"/>
        <end position="401"/>
    </location>
</feature>
<evidence type="ECO:0000256" key="5">
    <source>
        <dbReference type="ARBA" id="ARBA00022827"/>
    </source>
</evidence>
<evidence type="ECO:0000256" key="8">
    <source>
        <dbReference type="ARBA" id="ARBA00023014"/>
    </source>
</evidence>
<dbReference type="InterPro" id="IPR012675">
    <property type="entry name" value="Beta-grasp_dom_sf"/>
</dbReference>
<dbReference type="InterPro" id="IPR036010">
    <property type="entry name" value="2Fe-2S_ferredoxin-like_sf"/>
</dbReference>
<keyword evidence="4" id="KW-0479">Metal-binding</keyword>
<organism evidence="12 13">
    <name type="scientific">Aquabacterium lacunae</name>
    <dbReference type="NCBI Taxonomy" id="2528630"/>
    <lineage>
        <taxon>Bacteria</taxon>
        <taxon>Pseudomonadati</taxon>
        <taxon>Pseudomonadota</taxon>
        <taxon>Betaproteobacteria</taxon>
        <taxon>Burkholderiales</taxon>
        <taxon>Aquabacterium</taxon>
    </lineage>
</organism>
<comment type="cofactor">
    <cofactor evidence="1">
        <name>FAD</name>
        <dbReference type="ChEBI" id="CHEBI:57692"/>
    </cofactor>
</comment>
<dbReference type="InterPro" id="IPR050415">
    <property type="entry name" value="MRET"/>
</dbReference>
<dbReference type="InterPro" id="IPR001433">
    <property type="entry name" value="OxRdtase_FAD/NAD-bd"/>
</dbReference>
<comment type="caution">
    <text evidence="12">The sequence shown here is derived from an EMBL/GenBank/DDBJ whole genome shotgun (WGS) entry which is preliminary data.</text>
</comment>
<keyword evidence="2" id="KW-0285">Flavoprotein</keyword>
<dbReference type="InterPro" id="IPR008333">
    <property type="entry name" value="Cbr1-like_FAD-bd_dom"/>
</dbReference>
<dbReference type="SUPFAM" id="SSF52343">
    <property type="entry name" value="Ferredoxin reductase-like, C-terminal NADP-linked domain"/>
    <property type="match status" value="1"/>
</dbReference>
<keyword evidence="8" id="KW-0411">Iron-sulfur</keyword>
<dbReference type="Pfam" id="PF00111">
    <property type="entry name" value="Fer2"/>
    <property type="match status" value="1"/>
</dbReference>
<dbReference type="Gene3D" id="3.10.20.30">
    <property type="match status" value="1"/>
</dbReference>
<evidence type="ECO:0000256" key="9">
    <source>
        <dbReference type="ARBA" id="ARBA00061434"/>
    </source>
</evidence>
<evidence type="ECO:0000256" key="7">
    <source>
        <dbReference type="ARBA" id="ARBA00023004"/>
    </source>
</evidence>
<dbReference type="InterPro" id="IPR001041">
    <property type="entry name" value="2Fe-2S_ferredoxin-type"/>
</dbReference>
<dbReference type="PROSITE" id="PS00197">
    <property type="entry name" value="2FE2S_FER_1"/>
    <property type="match status" value="1"/>
</dbReference>
<dbReference type="InterPro" id="IPR039261">
    <property type="entry name" value="FNR_nucleotide-bd"/>
</dbReference>
<dbReference type="OrthoDB" id="9796486at2"/>
<dbReference type="GO" id="GO:0051537">
    <property type="term" value="F:2 iron, 2 sulfur cluster binding"/>
    <property type="evidence" value="ECO:0007669"/>
    <property type="project" value="UniProtKB-KW"/>
</dbReference>
<evidence type="ECO:0000259" key="11">
    <source>
        <dbReference type="PROSITE" id="PS51384"/>
    </source>
</evidence>
<dbReference type="PROSITE" id="PS51384">
    <property type="entry name" value="FAD_FR"/>
    <property type="match status" value="1"/>
</dbReference>
<keyword evidence="6" id="KW-0560">Oxidoreductase</keyword>
<reference evidence="12 13" key="1">
    <citation type="submission" date="2019-02" db="EMBL/GenBank/DDBJ databases">
        <title>Aquabacterium sp. strain KMB7.</title>
        <authorList>
            <person name="Chen W.-M."/>
        </authorList>
    </citation>
    <scope>NUCLEOTIDE SEQUENCE [LARGE SCALE GENOMIC DNA]</scope>
    <source>
        <strain evidence="12 13">KMB7</strain>
    </source>
</reference>
<dbReference type="EMBL" id="SIXI01000002">
    <property type="protein sequence ID" value="TBO32817.1"/>
    <property type="molecule type" value="Genomic_DNA"/>
</dbReference>
<comment type="similarity">
    <text evidence="9">In the N-terminal section; belongs to the FAD-binding oxidoreductase type 6 family.</text>
</comment>
<evidence type="ECO:0000313" key="13">
    <source>
        <dbReference type="Proteomes" id="UP000292120"/>
    </source>
</evidence>
<accession>A0A4Q9H5N2</accession>
<feature type="domain" description="FAD-binding FR-type" evidence="11">
    <location>
        <begin position="67"/>
        <end position="171"/>
    </location>
</feature>
<proteinExistence type="inferred from homology"/>
<evidence type="ECO:0000256" key="4">
    <source>
        <dbReference type="ARBA" id="ARBA00022723"/>
    </source>
</evidence>
<protein>
    <submittedName>
        <fullName evidence="12">Iron-sulfur cluster-binding domain-containing protein</fullName>
    </submittedName>
</protein>
<dbReference type="Pfam" id="PF00175">
    <property type="entry name" value="NAD_binding_1"/>
    <property type="match status" value="1"/>
</dbReference>
<gene>
    <name evidence="12" type="ORF">EYS42_06500</name>
</gene>
<dbReference type="PROSITE" id="PS51085">
    <property type="entry name" value="2FE2S_FER_2"/>
    <property type="match status" value="1"/>
</dbReference>
<keyword evidence="3" id="KW-0001">2Fe-2S</keyword>
<evidence type="ECO:0000256" key="6">
    <source>
        <dbReference type="ARBA" id="ARBA00023002"/>
    </source>
</evidence>
<dbReference type="AlphaFoldDB" id="A0A4Q9H5N2"/>
<dbReference type="PRINTS" id="PR00406">
    <property type="entry name" value="CYTB5RDTASE"/>
</dbReference>
<evidence type="ECO:0000256" key="2">
    <source>
        <dbReference type="ARBA" id="ARBA00022630"/>
    </source>
</evidence>
<dbReference type="InterPro" id="IPR017938">
    <property type="entry name" value="Riboflavin_synthase-like_b-brl"/>
</dbReference>
<evidence type="ECO:0000256" key="3">
    <source>
        <dbReference type="ARBA" id="ARBA00022714"/>
    </source>
</evidence>
<dbReference type="PANTHER" id="PTHR47354">
    <property type="entry name" value="NADH OXIDOREDUCTASE HCR"/>
    <property type="match status" value="1"/>
</dbReference>
<name>A0A4Q9H5N2_9BURK</name>